<sequence length="199" mass="22781">MNTTNIYLVRHGEYKSMGIMAGRLPGFELSGNGINQIKKTADFLKNKGITHIYSSPLLRTRQTANIIKQDLDLSFLSFSKYIIEIKSSLDGYLRSTLLKTNFDFYSDHYRKNGDETMDQISNRMFTFINKVKNKHRGKNVIAVSHGDPIMIVRAVILKLPLVLNSIRDPENPFMKCGEMFKVTIDSSDKFTIQKSFTLD</sequence>
<evidence type="ECO:0008006" key="3">
    <source>
        <dbReference type="Google" id="ProtNLM"/>
    </source>
</evidence>
<dbReference type="GO" id="GO:0016791">
    <property type="term" value="F:phosphatase activity"/>
    <property type="evidence" value="ECO:0007669"/>
    <property type="project" value="TreeGrafter"/>
</dbReference>
<dbReference type="GO" id="GO:0005737">
    <property type="term" value="C:cytoplasm"/>
    <property type="evidence" value="ECO:0007669"/>
    <property type="project" value="TreeGrafter"/>
</dbReference>
<dbReference type="EMBL" id="MFZO01000019">
    <property type="protein sequence ID" value="OGK25027.1"/>
    <property type="molecule type" value="Genomic_DNA"/>
</dbReference>
<evidence type="ECO:0000313" key="2">
    <source>
        <dbReference type="Proteomes" id="UP000177913"/>
    </source>
</evidence>
<accession>A0A1F7H0Y8</accession>
<dbReference type="InterPro" id="IPR013078">
    <property type="entry name" value="His_Pase_superF_clade-1"/>
</dbReference>
<dbReference type="Pfam" id="PF00300">
    <property type="entry name" value="His_Phos_1"/>
    <property type="match status" value="1"/>
</dbReference>
<dbReference type="Proteomes" id="UP000177913">
    <property type="component" value="Unassembled WGS sequence"/>
</dbReference>
<dbReference type="Gene3D" id="3.40.50.1240">
    <property type="entry name" value="Phosphoglycerate mutase-like"/>
    <property type="match status" value="1"/>
</dbReference>
<organism evidence="1 2">
    <name type="scientific">Candidatus Roizmanbacteria bacterium RIFCSPHIGHO2_02_FULL_38_11</name>
    <dbReference type="NCBI Taxonomy" id="1802039"/>
    <lineage>
        <taxon>Bacteria</taxon>
        <taxon>Candidatus Roizmaniibacteriota</taxon>
    </lineage>
</organism>
<dbReference type="SUPFAM" id="SSF53254">
    <property type="entry name" value="Phosphoglycerate mutase-like"/>
    <property type="match status" value="1"/>
</dbReference>
<protein>
    <recommendedName>
        <fullName evidence="3">Phosphoglycerate mutase</fullName>
    </recommendedName>
</protein>
<gene>
    <name evidence="1" type="ORF">A3C25_03140</name>
</gene>
<dbReference type="AlphaFoldDB" id="A0A1F7H0Y8"/>
<comment type="caution">
    <text evidence="1">The sequence shown here is derived from an EMBL/GenBank/DDBJ whole genome shotgun (WGS) entry which is preliminary data.</text>
</comment>
<dbReference type="SMART" id="SM00855">
    <property type="entry name" value="PGAM"/>
    <property type="match status" value="1"/>
</dbReference>
<dbReference type="InterPro" id="IPR029033">
    <property type="entry name" value="His_PPase_superfam"/>
</dbReference>
<proteinExistence type="predicted"/>
<evidence type="ECO:0000313" key="1">
    <source>
        <dbReference type="EMBL" id="OGK25027.1"/>
    </source>
</evidence>
<dbReference type="PANTHER" id="PTHR48100">
    <property type="entry name" value="BROAD-SPECIFICITY PHOSPHATASE YOR283W-RELATED"/>
    <property type="match status" value="1"/>
</dbReference>
<dbReference type="PANTHER" id="PTHR48100:SF1">
    <property type="entry name" value="HISTIDINE PHOSPHATASE FAMILY PROTEIN-RELATED"/>
    <property type="match status" value="1"/>
</dbReference>
<reference evidence="1 2" key="1">
    <citation type="journal article" date="2016" name="Nat. Commun.">
        <title>Thousands of microbial genomes shed light on interconnected biogeochemical processes in an aquifer system.</title>
        <authorList>
            <person name="Anantharaman K."/>
            <person name="Brown C.T."/>
            <person name="Hug L.A."/>
            <person name="Sharon I."/>
            <person name="Castelle C.J."/>
            <person name="Probst A.J."/>
            <person name="Thomas B.C."/>
            <person name="Singh A."/>
            <person name="Wilkins M.J."/>
            <person name="Karaoz U."/>
            <person name="Brodie E.L."/>
            <person name="Williams K.H."/>
            <person name="Hubbard S.S."/>
            <person name="Banfield J.F."/>
        </authorList>
    </citation>
    <scope>NUCLEOTIDE SEQUENCE [LARGE SCALE GENOMIC DNA]</scope>
</reference>
<name>A0A1F7H0Y8_9BACT</name>
<dbReference type="InterPro" id="IPR050275">
    <property type="entry name" value="PGM_Phosphatase"/>
</dbReference>
<dbReference type="CDD" id="cd07067">
    <property type="entry name" value="HP_PGM_like"/>
    <property type="match status" value="1"/>
</dbReference>